<reference evidence="2 3" key="1">
    <citation type="submission" date="2015-07" db="EMBL/GenBank/DDBJ databases">
        <title>Genome sequencing of Kibdelosporangium phytohabitans.</title>
        <authorList>
            <person name="Qin S."/>
            <person name="Xing K."/>
        </authorList>
    </citation>
    <scope>NUCLEOTIDE SEQUENCE [LARGE SCALE GENOMIC DNA]</scope>
    <source>
        <strain evidence="2 3">KLBMP1111</strain>
    </source>
</reference>
<keyword evidence="3" id="KW-1185">Reference proteome</keyword>
<protein>
    <recommendedName>
        <fullName evidence="1">DUF397 domain-containing protein</fullName>
    </recommendedName>
</protein>
<organism evidence="2 3">
    <name type="scientific">Kibdelosporangium phytohabitans</name>
    <dbReference type="NCBI Taxonomy" id="860235"/>
    <lineage>
        <taxon>Bacteria</taxon>
        <taxon>Bacillati</taxon>
        <taxon>Actinomycetota</taxon>
        <taxon>Actinomycetes</taxon>
        <taxon>Pseudonocardiales</taxon>
        <taxon>Pseudonocardiaceae</taxon>
        <taxon>Kibdelosporangium</taxon>
    </lineage>
</organism>
<proteinExistence type="predicted"/>
<dbReference type="EMBL" id="CP012752">
    <property type="protein sequence ID" value="ALG13937.1"/>
    <property type="molecule type" value="Genomic_DNA"/>
</dbReference>
<dbReference type="KEGG" id="kphy:AOZ06_50005"/>
<feature type="domain" description="DUF397" evidence="1">
    <location>
        <begin position="14"/>
        <end position="68"/>
    </location>
</feature>
<evidence type="ECO:0000259" key="1">
    <source>
        <dbReference type="Pfam" id="PF04149"/>
    </source>
</evidence>
<name>A0A0N9I1V4_9PSEU</name>
<evidence type="ECO:0000313" key="2">
    <source>
        <dbReference type="EMBL" id="ALG13937.1"/>
    </source>
</evidence>
<dbReference type="AlphaFoldDB" id="A0A0N9I1V4"/>
<evidence type="ECO:0000313" key="3">
    <source>
        <dbReference type="Proteomes" id="UP000063699"/>
    </source>
</evidence>
<gene>
    <name evidence="2" type="ORF">AOZ06_50005</name>
</gene>
<dbReference type="RefSeq" id="WP_054295811.1">
    <property type="nucleotide sequence ID" value="NZ_CP012752.1"/>
</dbReference>
<dbReference type="Proteomes" id="UP000063699">
    <property type="component" value="Chromosome"/>
</dbReference>
<dbReference type="OrthoDB" id="4564763at2"/>
<dbReference type="Pfam" id="PF04149">
    <property type="entry name" value="DUF397"/>
    <property type="match status" value="1"/>
</dbReference>
<sequence length="70" mass="7491">MNTDTARLALTDAAGWRKSSRSAWQNGCVELNGSISGYMGVRDSKLGADSPVLVFNLAEMQAFLGRVKNG</sequence>
<dbReference type="InterPro" id="IPR007278">
    <property type="entry name" value="DUF397"/>
</dbReference>
<accession>A0A0N9I1V4</accession>